<feature type="compositionally biased region" description="Basic and acidic residues" evidence="1">
    <location>
        <begin position="15"/>
        <end position="29"/>
    </location>
</feature>
<evidence type="ECO:0000256" key="1">
    <source>
        <dbReference type="SAM" id="MobiDB-lite"/>
    </source>
</evidence>
<evidence type="ECO:0000313" key="2">
    <source>
        <dbReference type="EMBL" id="CAG9088397.1"/>
    </source>
</evidence>
<dbReference type="EMBL" id="CAJHNJ030000001">
    <property type="protein sequence ID" value="CAG9088397.1"/>
    <property type="molecule type" value="Genomic_DNA"/>
</dbReference>
<organism evidence="2 3">
    <name type="scientific">Plutella xylostella</name>
    <name type="common">Diamondback moth</name>
    <name type="synonym">Plutella maculipennis</name>
    <dbReference type="NCBI Taxonomy" id="51655"/>
    <lineage>
        <taxon>Eukaryota</taxon>
        <taxon>Metazoa</taxon>
        <taxon>Ecdysozoa</taxon>
        <taxon>Arthropoda</taxon>
        <taxon>Hexapoda</taxon>
        <taxon>Insecta</taxon>
        <taxon>Pterygota</taxon>
        <taxon>Neoptera</taxon>
        <taxon>Endopterygota</taxon>
        <taxon>Lepidoptera</taxon>
        <taxon>Glossata</taxon>
        <taxon>Ditrysia</taxon>
        <taxon>Yponomeutoidea</taxon>
        <taxon>Plutellidae</taxon>
        <taxon>Plutella</taxon>
    </lineage>
</organism>
<name>A0A8S4D3H9_PLUXY</name>
<keyword evidence="3" id="KW-1185">Reference proteome</keyword>
<reference evidence="2" key="1">
    <citation type="submission" date="2020-11" db="EMBL/GenBank/DDBJ databases">
        <authorList>
            <person name="Whiteford S."/>
        </authorList>
    </citation>
    <scope>NUCLEOTIDE SEQUENCE</scope>
</reference>
<dbReference type="Proteomes" id="UP000653454">
    <property type="component" value="Unassembled WGS sequence"/>
</dbReference>
<evidence type="ECO:0000313" key="3">
    <source>
        <dbReference type="Proteomes" id="UP000653454"/>
    </source>
</evidence>
<accession>A0A8S4D3H9</accession>
<gene>
    <name evidence="2" type="ORF">PLXY2_LOCUS259</name>
</gene>
<comment type="caution">
    <text evidence="2">The sequence shown here is derived from an EMBL/GenBank/DDBJ whole genome shotgun (WGS) entry which is preliminary data.</text>
</comment>
<sequence length="104" mass="11198">MSRSSHRASGGGTKIADDPRGDVGRKLEEGVQAPGLAQYKSSIEALIHNVVGMTPSKEVTSSRDAKPTTSNLLAAQEAVGRRVTQMFQQSKTNMNIPNIFKKKT</sequence>
<proteinExistence type="predicted"/>
<protein>
    <submittedName>
        <fullName evidence="2">(diamondback moth) hypothetical protein</fullName>
    </submittedName>
</protein>
<dbReference type="AlphaFoldDB" id="A0A8S4D3H9"/>
<feature type="region of interest" description="Disordered" evidence="1">
    <location>
        <begin position="1"/>
        <end position="29"/>
    </location>
</feature>